<evidence type="ECO:0000256" key="4">
    <source>
        <dbReference type="ARBA" id="ARBA00022825"/>
    </source>
</evidence>
<dbReference type="InterPro" id="IPR004635">
    <property type="entry name" value="Pept_S49_SppA"/>
</dbReference>
<evidence type="ECO:0000256" key="2">
    <source>
        <dbReference type="ARBA" id="ARBA00022670"/>
    </source>
</evidence>
<keyword evidence="3" id="KW-0378">Hydrolase</keyword>
<dbReference type="InterPro" id="IPR047272">
    <property type="entry name" value="S49_SppA_C"/>
</dbReference>
<dbReference type="InterPro" id="IPR002142">
    <property type="entry name" value="Peptidase_S49"/>
</dbReference>
<organism evidence="7 8">
    <name type="scientific">Peredibacter starrii</name>
    <dbReference type="NCBI Taxonomy" id="28202"/>
    <lineage>
        <taxon>Bacteria</taxon>
        <taxon>Pseudomonadati</taxon>
        <taxon>Bdellovibrionota</taxon>
        <taxon>Bacteriovoracia</taxon>
        <taxon>Bacteriovoracales</taxon>
        <taxon>Bacteriovoracaceae</taxon>
        <taxon>Peredibacter</taxon>
    </lineage>
</organism>
<keyword evidence="8" id="KW-1185">Reference proteome</keyword>
<name>A0AAX4HMG4_9BACT</name>
<feature type="transmembrane region" description="Helical" evidence="5">
    <location>
        <begin position="12"/>
        <end position="31"/>
    </location>
</feature>
<evidence type="ECO:0000259" key="6">
    <source>
        <dbReference type="Pfam" id="PF01343"/>
    </source>
</evidence>
<dbReference type="RefSeq" id="WP_321393320.1">
    <property type="nucleotide sequence ID" value="NZ_CP139487.1"/>
</dbReference>
<protein>
    <submittedName>
        <fullName evidence="7">Signal peptide peptidase SppA</fullName>
    </submittedName>
</protein>
<dbReference type="SUPFAM" id="SSF52096">
    <property type="entry name" value="ClpP/crotonase"/>
    <property type="match status" value="1"/>
</dbReference>
<evidence type="ECO:0000313" key="8">
    <source>
        <dbReference type="Proteomes" id="UP001324634"/>
    </source>
</evidence>
<evidence type="ECO:0000256" key="5">
    <source>
        <dbReference type="SAM" id="Phobius"/>
    </source>
</evidence>
<accession>A0AAX4HMG4</accession>
<evidence type="ECO:0000256" key="3">
    <source>
        <dbReference type="ARBA" id="ARBA00022801"/>
    </source>
</evidence>
<dbReference type="CDD" id="cd07023">
    <property type="entry name" value="S49_Sppa_N_C"/>
    <property type="match status" value="1"/>
</dbReference>
<keyword evidence="5" id="KW-0472">Membrane</keyword>
<evidence type="ECO:0000256" key="1">
    <source>
        <dbReference type="ARBA" id="ARBA00008683"/>
    </source>
</evidence>
<keyword evidence="2" id="KW-0645">Protease</keyword>
<dbReference type="PANTHER" id="PTHR42987">
    <property type="entry name" value="PEPTIDASE S49"/>
    <property type="match status" value="1"/>
</dbReference>
<dbReference type="EMBL" id="CP139487">
    <property type="protein sequence ID" value="WPU64465.1"/>
    <property type="molecule type" value="Genomic_DNA"/>
</dbReference>
<evidence type="ECO:0000313" key="7">
    <source>
        <dbReference type="EMBL" id="WPU64465.1"/>
    </source>
</evidence>
<dbReference type="PANTHER" id="PTHR42987:SF7">
    <property type="entry name" value="SIGNAL PEPTIDE PEPTIDASE SPPA-RELATED"/>
    <property type="match status" value="1"/>
</dbReference>
<dbReference type="GO" id="GO:0006508">
    <property type="term" value="P:proteolysis"/>
    <property type="evidence" value="ECO:0007669"/>
    <property type="project" value="UniProtKB-KW"/>
</dbReference>
<sequence>MSRERSKGIVGIFILVTVLFFVFLIFAFYTVSQLKQTTSMGEGLMDSKSAPIAVIPIENEIMESKKVVEMLFAAEEDKEIKAIILRIDSPGGAVAPTQEIYEEVRRIDKKKPIYASFGTVAASGGYYIGAATRKIWANAGTLTGSIGVIMQMADLSELFAWAKYKQETIKAGRYKDIGNPGRPMTEEERAFLTTLLAGTHKQFMDDISAVRKDRLKKDITELAQGQIFHGYEAKELGLVDEVGSLWQAGRAIHKEMKLEGKFALRYMKPARKKFSLSEFLQDTEDTLSFIKNKVETKTTPAYLFKP</sequence>
<keyword evidence="4" id="KW-0720">Serine protease</keyword>
<dbReference type="AlphaFoldDB" id="A0AAX4HMG4"/>
<comment type="similarity">
    <text evidence="1">Belongs to the peptidase S49 family.</text>
</comment>
<reference evidence="7 8" key="1">
    <citation type="submission" date="2023-11" db="EMBL/GenBank/DDBJ databases">
        <title>Peredibacter starrii A3.12.</title>
        <authorList>
            <person name="Mitchell R.J."/>
        </authorList>
    </citation>
    <scope>NUCLEOTIDE SEQUENCE [LARGE SCALE GENOMIC DNA]</scope>
    <source>
        <strain evidence="7 8">A3.12</strain>
    </source>
</reference>
<dbReference type="InterPro" id="IPR029045">
    <property type="entry name" value="ClpP/crotonase-like_dom_sf"/>
</dbReference>
<dbReference type="Proteomes" id="UP001324634">
    <property type="component" value="Chromosome"/>
</dbReference>
<proteinExistence type="inferred from homology"/>
<gene>
    <name evidence="7" type="primary">sppA</name>
    <name evidence="7" type="ORF">SOO65_17360</name>
</gene>
<keyword evidence="5" id="KW-1133">Transmembrane helix</keyword>
<keyword evidence="5" id="KW-0812">Transmembrane</keyword>
<dbReference type="Gene3D" id="6.20.330.10">
    <property type="match status" value="1"/>
</dbReference>
<dbReference type="GO" id="GO:0008236">
    <property type="term" value="F:serine-type peptidase activity"/>
    <property type="evidence" value="ECO:0007669"/>
    <property type="project" value="UniProtKB-KW"/>
</dbReference>
<dbReference type="KEGG" id="psti:SOO65_17360"/>
<dbReference type="Pfam" id="PF01343">
    <property type="entry name" value="Peptidase_S49"/>
    <property type="match status" value="1"/>
</dbReference>
<feature type="domain" description="Peptidase S49" evidence="6">
    <location>
        <begin position="107"/>
        <end position="258"/>
    </location>
</feature>
<dbReference type="Gene3D" id="3.90.226.10">
    <property type="entry name" value="2-enoyl-CoA Hydratase, Chain A, domain 1"/>
    <property type="match status" value="1"/>
</dbReference>
<dbReference type="NCBIfam" id="TIGR00706">
    <property type="entry name" value="SppA_dom"/>
    <property type="match status" value="1"/>
</dbReference>